<name>A0A5J9VFL2_9POAL</name>
<organism evidence="2 3">
    <name type="scientific">Eragrostis curvula</name>
    <name type="common">weeping love grass</name>
    <dbReference type="NCBI Taxonomy" id="38414"/>
    <lineage>
        <taxon>Eukaryota</taxon>
        <taxon>Viridiplantae</taxon>
        <taxon>Streptophyta</taxon>
        <taxon>Embryophyta</taxon>
        <taxon>Tracheophyta</taxon>
        <taxon>Spermatophyta</taxon>
        <taxon>Magnoliopsida</taxon>
        <taxon>Liliopsida</taxon>
        <taxon>Poales</taxon>
        <taxon>Poaceae</taxon>
        <taxon>PACMAD clade</taxon>
        <taxon>Chloridoideae</taxon>
        <taxon>Eragrostideae</taxon>
        <taxon>Eragrostidinae</taxon>
        <taxon>Eragrostis</taxon>
    </lineage>
</organism>
<dbReference type="Gramene" id="TVU34227">
    <property type="protein sequence ID" value="TVU34227"/>
    <property type="gene ID" value="EJB05_16058"/>
</dbReference>
<dbReference type="AlphaFoldDB" id="A0A5J9VFL2"/>
<gene>
    <name evidence="2" type="ORF">EJB05_16058</name>
</gene>
<dbReference type="InterPro" id="IPR005174">
    <property type="entry name" value="KIB1-4_b-propeller"/>
</dbReference>
<dbReference type="Pfam" id="PF03478">
    <property type="entry name" value="Beta-prop_KIB1-4"/>
    <property type="match status" value="1"/>
</dbReference>
<evidence type="ECO:0000313" key="3">
    <source>
        <dbReference type="Proteomes" id="UP000324897"/>
    </source>
</evidence>
<reference evidence="2 3" key="1">
    <citation type="journal article" date="2019" name="Sci. Rep.">
        <title>A high-quality genome of Eragrostis curvula grass provides insights into Poaceae evolution and supports new strategies to enhance forage quality.</title>
        <authorList>
            <person name="Carballo J."/>
            <person name="Santos B.A.C.M."/>
            <person name="Zappacosta D."/>
            <person name="Garbus I."/>
            <person name="Selva J.P."/>
            <person name="Gallo C.A."/>
            <person name="Diaz A."/>
            <person name="Albertini E."/>
            <person name="Caccamo M."/>
            <person name="Echenique V."/>
        </authorList>
    </citation>
    <scope>NUCLEOTIDE SEQUENCE [LARGE SCALE GENOMIC DNA]</scope>
    <source>
        <strain evidence="3">cv. Victoria</strain>
        <tissue evidence="2">Leaf</tissue>
    </source>
</reference>
<dbReference type="OrthoDB" id="619541at2759"/>
<keyword evidence="3" id="KW-1185">Reference proteome</keyword>
<feature type="non-terminal residue" evidence="2">
    <location>
        <position position="1"/>
    </location>
</feature>
<dbReference type="EMBL" id="RWGY01000009">
    <property type="protein sequence ID" value="TVU34227.1"/>
    <property type="molecule type" value="Genomic_DNA"/>
</dbReference>
<protein>
    <recommendedName>
        <fullName evidence="1">KIB1-4 beta-propeller domain-containing protein</fullName>
    </recommendedName>
</protein>
<sequence>MERAVDWTALPADALRCIAGRISDPVDFINFRFVCTEWHEEVLRNDHGRFGPWIVEKGEEADDSGNVLFYSLASGEYHMIHVESLEGKRVAGYGAGLLLGIDTDDALSAVLVNPLTGEGTVLPRLPECFLGTYTYGFATDPKITGEEDVFVVVYNWPTVQARSNVALWRGGAGAGTWATIRSERFWMDMPRYRDRLVAHGPQLLQQFEEQAAAMANGHAPGAMAWVPGMEGVHVIEHQGRVRKLARQELVVNAPAIPPRANFVLRDIVGGVDVAWADAPELRDKVILQSEDCSCYVLPASDFPNLSNNSVYFLSWERRDEVNLQEDGAAGGDDDDVDNPFSYYLCKWDVIDRVATVVKKVPGVWDRVRPGMWFMPTLAY</sequence>
<evidence type="ECO:0000259" key="1">
    <source>
        <dbReference type="Pfam" id="PF03478"/>
    </source>
</evidence>
<dbReference type="PANTHER" id="PTHR33165:SF76">
    <property type="entry name" value="OS01G0526550 PROTEIN"/>
    <property type="match status" value="1"/>
</dbReference>
<accession>A0A5J9VFL2</accession>
<dbReference type="Proteomes" id="UP000324897">
    <property type="component" value="Unassembled WGS sequence"/>
</dbReference>
<feature type="domain" description="KIB1-4 beta-propeller" evidence="1">
    <location>
        <begin position="69"/>
        <end position="319"/>
    </location>
</feature>
<dbReference type="PANTHER" id="PTHR33165">
    <property type="entry name" value="F-BOX DOMAIN CONTAINING PROTEIN-LIKE-RELATED"/>
    <property type="match status" value="1"/>
</dbReference>
<comment type="caution">
    <text evidence="2">The sequence shown here is derived from an EMBL/GenBank/DDBJ whole genome shotgun (WGS) entry which is preliminary data.</text>
</comment>
<evidence type="ECO:0000313" key="2">
    <source>
        <dbReference type="EMBL" id="TVU34227.1"/>
    </source>
</evidence>
<proteinExistence type="predicted"/>